<proteinExistence type="predicted"/>
<name>A0ABQ5R279_9ACTN</name>
<sequence>MTVFYRGPCIVITHRDFRILRPHPRVFPIRDLRGVHVVVIDRSGVSITVGSSGMAGVAVVVIATGGLDLPAPLALIGGVALFAVATLAGECFRASARRYELRAVCRSEPVLLFATSDVRTFGQVKRGLIRALQAYDG</sequence>
<keyword evidence="3" id="KW-1185">Reference proteome</keyword>
<accession>A0ABQ5R279</accession>
<feature type="transmembrane region" description="Helical" evidence="1">
    <location>
        <begin position="45"/>
        <end position="67"/>
    </location>
</feature>
<dbReference type="InterPro" id="IPR045629">
    <property type="entry name" value="DUF6232"/>
</dbReference>
<comment type="caution">
    <text evidence="2">The sequence shown here is derived from an EMBL/GenBank/DDBJ whole genome shotgun (WGS) entry which is preliminary data.</text>
</comment>
<evidence type="ECO:0000313" key="3">
    <source>
        <dbReference type="Proteomes" id="UP001144280"/>
    </source>
</evidence>
<evidence type="ECO:0000313" key="2">
    <source>
        <dbReference type="EMBL" id="GLI00418.1"/>
    </source>
</evidence>
<dbReference type="Proteomes" id="UP001144280">
    <property type="component" value="Unassembled WGS sequence"/>
</dbReference>
<reference evidence="2" key="1">
    <citation type="submission" date="2022-12" db="EMBL/GenBank/DDBJ databases">
        <title>New Phytohabitans aurantiacus sp. RD004123 nov., an actinomycete isolated from soil.</title>
        <authorList>
            <person name="Triningsih D.W."/>
            <person name="Harunari E."/>
            <person name="Igarashi Y."/>
        </authorList>
    </citation>
    <scope>NUCLEOTIDE SEQUENCE</scope>
    <source>
        <strain evidence="2">RD004123</strain>
    </source>
</reference>
<dbReference type="Pfam" id="PF19744">
    <property type="entry name" value="DUF6232"/>
    <property type="match status" value="1"/>
</dbReference>
<gene>
    <name evidence="2" type="ORF">Pa4123_56940</name>
</gene>
<keyword evidence="1" id="KW-1133">Transmembrane helix</keyword>
<organism evidence="2 3">
    <name type="scientific">Phytohabitans aurantiacus</name>
    <dbReference type="NCBI Taxonomy" id="3016789"/>
    <lineage>
        <taxon>Bacteria</taxon>
        <taxon>Bacillati</taxon>
        <taxon>Actinomycetota</taxon>
        <taxon>Actinomycetes</taxon>
        <taxon>Micromonosporales</taxon>
        <taxon>Micromonosporaceae</taxon>
    </lineage>
</organism>
<keyword evidence="1" id="KW-0472">Membrane</keyword>
<evidence type="ECO:0000256" key="1">
    <source>
        <dbReference type="SAM" id="Phobius"/>
    </source>
</evidence>
<protein>
    <submittedName>
        <fullName evidence="2">Uncharacterized protein</fullName>
    </submittedName>
</protein>
<keyword evidence="1" id="KW-0812">Transmembrane</keyword>
<dbReference type="RefSeq" id="WP_281900696.1">
    <property type="nucleotide sequence ID" value="NZ_BSDI01000032.1"/>
</dbReference>
<dbReference type="EMBL" id="BSDI01000032">
    <property type="protein sequence ID" value="GLI00418.1"/>
    <property type="molecule type" value="Genomic_DNA"/>
</dbReference>
<feature type="transmembrane region" description="Helical" evidence="1">
    <location>
        <begin position="73"/>
        <end position="92"/>
    </location>
</feature>